<evidence type="ECO:0000313" key="3">
    <source>
        <dbReference type="Proteomes" id="UP000259467"/>
    </source>
</evidence>
<name>A0A345L5F4_9CAUD</name>
<dbReference type="Gene3D" id="1.10.260.40">
    <property type="entry name" value="lambda repressor-like DNA-binding domains"/>
    <property type="match status" value="1"/>
</dbReference>
<protein>
    <submittedName>
        <fullName evidence="2">Immunity repressor</fullName>
    </submittedName>
</protein>
<dbReference type="InterPro" id="IPR010982">
    <property type="entry name" value="Lambda_DNA-bd_dom_sf"/>
</dbReference>
<evidence type="ECO:0000256" key="1">
    <source>
        <dbReference type="SAM" id="MobiDB-lite"/>
    </source>
</evidence>
<dbReference type="GO" id="GO:0003677">
    <property type="term" value="F:DNA binding"/>
    <property type="evidence" value="ECO:0007669"/>
    <property type="project" value="InterPro"/>
</dbReference>
<dbReference type="CDD" id="cd00093">
    <property type="entry name" value="HTH_XRE"/>
    <property type="match status" value="1"/>
</dbReference>
<dbReference type="KEGG" id="vg:54997867"/>
<feature type="compositionally biased region" description="Basic and acidic residues" evidence="1">
    <location>
        <begin position="142"/>
        <end position="163"/>
    </location>
</feature>
<feature type="compositionally biased region" description="Basic and acidic residues" evidence="1">
    <location>
        <begin position="185"/>
        <end position="203"/>
    </location>
</feature>
<feature type="region of interest" description="Disordered" evidence="1">
    <location>
        <begin position="142"/>
        <end position="219"/>
    </location>
</feature>
<dbReference type="GeneID" id="54997867"/>
<proteinExistence type="predicted"/>
<keyword evidence="3" id="KW-1185">Reference proteome</keyword>
<accession>A0A345L5F4</accession>
<dbReference type="EMBL" id="MH536826">
    <property type="protein sequence ID" value="AXH50506.1"/>
    <property type="molecule type" value="Genomic_DNA"/>
</dbReference>
<evidence type="ECO:0000313" key="2">
    <source>
        <dbReference type="EMBL" id="AXH50506.1"/>
    </source>
</evidence>
<gene>
    <name evidence="2" type="primary">43</name>
    <name evidence="2" type="ORF">SEA_RUTHY_43</name>
</gene>
<dbReference type="InterPro" id="IPR001387">
    <property type="entry name" value="Cro/C1-type_HTH"/>
</dbReference>
<reference evidence="3" key="1">
    <citation type="submission" date="2018-06" db="EMBL/GenBank/DDBJ databases">
        <authorList>
            <person name="Zhirakovskaya E."/>
        </authorList>
    </citation>
    <scope>NUCLEOTIDE SEQUENCE [LARGE SCALE GENOMIC DNA]</scope>
</reference>
<dbReference type="Proteomes" id="UP000259467">
    <property type="component" value="Segment"/>
</dbReference>
<sequence>MHGGDCSIDLWRKTVGDVKTPALWSLIQAHLDEYGVTDAEFARRMGVSPQTLNSWKKRGVRQLPSRDKLESVAELTRNTYSHVLDAALVDAGYRNELRAEVVEVAQRIRDLGAEHWDALDDLIEELRQDHYARLADQRPKLRDLIDDGRPTTARAPREAEPRKKTPGKVTALPPRDQVDEVEEPTAARRGSEQTKGERLREALDQIGEEADPSGPEEGA</sequence>
<dbReference type="RefSeq" id="YP_009806992.1">
    <property type="nucleotide sequence ID" value="NC_048019.1"/>
</dbReference>
<organism evidence="2 3">
    <name type="scientific">Gordonia phage Ruthy</name>
    <dbReference type="NCBI Taxonomy" id="2250323"/>
    <lineage>
        <taxon>Viruses</taxon>
        <taxon>Duplodnaviria</taxon>
        <taxon>Heunggongvirae</taxon>
        <taxon>Uroviricota</taxon>
        <taxon>Caudoviricetes</taxon>
        <taxon>Ruthyvirus</taxon>
        <taxon>Ruthyvirus ruthy</taxon>
    </lineage>
</organism>